<comment type="caution">
    <text evidence="1">The sequence shown here is derived from an EMBL/GenBank/DDBJ whole genome shotgun (WGS) entry which is preliminary data.</text>
</comment>
<proteinExistence type="predicted"/>
<reference evidence="1" key="1">
    <citation type="submission" date="2021-06" db="EMBL/GenBank/DDBJ databases">
        <authorList>
            <person name="Kallberg Y."/>
            <person name="Tangrot J."/>
            <person name="Rosling A."/>
        </authorList>
    </citation>
    <scope>NUCLEOTIDE SEQUENCE</scope>
    <source>
        <strain evidence="1">MA461A</strain>
    </source>
</reference>
<dbReference type="Proteomes" id="UP000789920">
    <property type="component" value="Unassembled WGS sequence"/>
</dbReference>
<keyword evidence="2" id="KW-1185">Reference proteome</keyword>
<dbReference type="EMBL" id="CAJVQC010086288">
    <property type="protein sequence ID" value="CAG8822461.1"/>
    <property type="molecule type" value="Genomic_DNA"/>
</dbReference>
<protein>
    <submittedName>
        <fullName evidence="1">10540_t:CDS:1</fullName>
    </submittedName>
</protein>
<feature type="non-terminal residue" evidence="1">
    <location>
        <position position="1"/>
    </location>
</feature>
<name>A0ACA9S1L4_9GLOM</name>
<accession>A0ACA9S1L4</accession>
<organism evidence="1 2">
    <name type="scientific">Racocetra persica</name>
    <dbReference type="NCBI Taxonomy" id="160502"/>
    <lineage>
        <taxon>Eukaryota</taxon>
        <taxon>Fungi</taxon>
        <taxon>Fungi incertae sedis</taxon>
        <taxon>Mucoromycota</taxon>
        <taxon>Glomeromycotina</taxon>
        <taxon>Glomeromycetes</taxon>
        <taxon>Diversisporales</taxon>
        <taxon>Gigasporaceae</taxon>
        <taxon>Racocetra</taxon>
    </lineage>
</organism>
<evidence type="ECO:0000313" key="1">
    <source>
        <dbReference type="EMBL" id="CAG8822461.1"/>
    </source>
</evidence>
<sequence length="47" mass="5740">FETIKKRTVRTFRFGRINGIPELTNKKESREFSKKVKGNYWRTTTCW</sequence>
<gene>
    <name evidence="1" type="ORF">RPERSI_LOCUS25805</name>
</gene>
<evidence type="ECO:0000313" key="2">
    <source>
        <dbReference type="Proteomes" id="UP000789920"/>
    </source>
</evidence>